<evidence type="ECO:0000313" key="2">
    <source>
        <dbReference type="Proteomes" id="UP000184550"/>
    </source>
</evidence>
<proteinExistence type="predicted"/>
<keyword evidence="2" id="KW-1185">Reference proteome</keyword>
<dbReference type="Proteomes" id="UP000184550">
    <property type="component" value="Unassembled WGS sequence"/>
</dbReference>
<dbReference type="RefSeq" id="WP_083625589.1">
    <property type="nucleotide sequence ID" value="NZ_LR734879.1"/>
</dbReference>
<dbReference type="InterPro" id="IPR010035">
    <property type="entry name" value="Thi_S"/>
</dbReference>
<dbReference type="CDD" id="cd00565">
    <property type="entry name" value="Ubl_ThiS"/>
    <property type="match status" value="1"/>
</dbReference>
<gene>
    <name evidence="1" type="ORF">PL8927_780168</name>
</gene>
<evidence type="ECO:0000313" key="1">
    <source>
        <dbReference type="EMBL" id="VXD23559.1"/>
    </source>
</evidence>
<dbReference type="PANTHER" id="PTHR34472">
    <property type="entry name" value="SULFUR CARRIER PROTEIN THIS"/>
    <property type="match status" value="1"/>
</dbReference>
<protein>
    <recommendedName>
        <fullName evidence="3">Thiamine biosynthesis protein ThiS</fullName>
    </recommendedName>
</protein>
<dbReference type="AlphaFoldDB" id="A0A7Z9C1G5"/>
<name>A0A7Z9C1G5_9CYAN</name>
<dbReference type="OrthoDB" id="197113at2"/>
<dbReference type="SUPFAM" id="SSF54285">
    <property type="entry name" value="MoaD/ThiS"/>
    <property type="match status" value="1"/>
</dbReference>
<reference evidence="1" key="1">
    <citation type="submission" date="2019-10" db="EMBL/GenBank/DDBJ databases">
        <authorList>
            <consortium name="Genoscope - CEA"/>
            <person name="William W."/>
        </authorList>
    </citation>
    <scope>NUCLEOTIDE SEQUENCE [LARGE SCALE GENOMIC DNA]</scope>
    <source>
        <strain evidence="1">BBR_PRJEB10992</strain>
    </source>
</reference>
<dbReference type="EMBL" id="CZCU02000155">
    <property type="protein sequence ID" value="VXD23559.1"/>
    <property type="molecule type" value="Genomic_DNA"/>
</dbReference>
<evidence type="ECO:0008006" key="3">
    <source>
        <dbReference type="Google" id="ProtNLM"/>
    </source>
</evidence>
<organism evidence="1 2">
    <name type="scientific">Planktothrix serta PCC 8927</name>
    <dbReference type="NCBI Taxonomy" id="671068"/>
    <lineage>
        <taxon>Bacteria</taxon>
        <taxon>Bacillati</taxon>
        <taxon>Cyanobacteriota</taxon>
        <taxon>Cyanophyceae</taxon>
        <taxon>Oscillatoriophycideae</taxon>
        <taxon>Oscillatoriales</taxon>
        <taxon>Microcoleaceae</taxon>
        <taxon>Planktothrix</taxon>
    </lineage>
</organism>
<sequence>MAETITLKLNGELKTCASDLKLPEFLAQQGLNSRLIAVEYNGEILHRQFWETTEIKQGDVLEIVTIVGGGVSKDVP</sequence>
<comment type="caution">
    <text evidence="1">The sequence shown here is derived from an EMBL/GenBank/DDBJ whole genome shotgun (WGS) entry which is preliminary data.</text>
</comment>
<dbReference type="NCBIfam" id="TIGR01683">
    <property type="entry name" value="thiS"/>
    <property type="match status" value="1"/>
</dbReference>
<dbReference type="Gene3D" id="3.10.20.30">
    <property type="match status" value="1"/>
</dbReference>
<dbReference type="InterPro" id="IPR003749">
    <property type="entry name" value="ThiS/MoaD-like"/>
</dbReference>
<dbReference type="InterPro" id="IPR016155">
    <property type="entry name" value="Mopterin_synth/thiamin_S_b"/>
</dbReference>
<dbReference type="InterPro" id="IPR012675">
    <property type="entry name" value="Beta-grasp_dom_sf"/>
</dbReference>
<accession>A0A7Z9C1G5</accession>
<dbReference type="Pfam" id="PF02597">
    <property type="entry name" value="ThiS"/>
    <property type="match status" value="1"/>
</dbReference>
<dbReference type="PANTHER" id="PTHR34472:SF1">
    <property type="entry name" value="SULFUR CARRIER PROTEIN THIS"/>
    <property type="match status" value="1"/>
</dbReference>